<sequence>MFSPNAKGKSKKGYMSVRPGKYRRIFGLYEESFHDFKGRYFKVFPIGDHPPFWLTLERDAGRFSPYLSKDAGLNYTPISYKRLNEKQRDTTDVLLWLFSKRFLKPKAVLGILNVLGRPSMAGGKKTLALLHQAMQANRQGLAVPDPSSGQASSSNPEGPEQQVEVVPSSPSRKRGNDETTSAQKRPRIFDGSQWDFCPIHRSFDASGFIESNFLGPRALEALRDYDPMESTRWVQWAMLLSATILKSVESRLTMADQWERRCTQLTGEMKLLDQRRAELENEKVSAEAAKSQAEKDLEVSLKASKEKDAEVQRLKDREVSLSTELESLKKQVSDEKARADKADASFTTAEAGRQQVLKLAEDAVKATEGALKEQILVLAPDFDVSLLGTFKEVVDGQIVDPPPES</sequence>
<organism evidence="3 4">
    <name type="scientific">Stylosanthes scabra</name>
    <dbReference type="NCBI Taxonomy" id="79078"/>
    <lineage>
        <taxon>Eukaryota</taxon>
        <taxon>Viridiplantae</taxon>
        <taxon>Streptophyta</taxon>
        <taxon>Embryophyta</taxon>
        <taxon>Tracheophyta</taxon>
        <taxon>Spermatophyta</taxon>
        <taxon>Magnoliopsida</taxon>
        <taxon>eudicotyledons</taxon>
        <taxon>Gunneridae</taxon>
        <taxon>Pentapetalae</taxon>
        <taxon>rosids</taxon>
        <taxon>fabids</taxon>
        <taxon>Fabales</taxon>
        <taxon>Fabaceae</taxon>
        <taxon>Papilionoideae</taxon>
        <taxon>50 kb inversion clade</taxon>
        <taxon>dalbergioids sensu lato</taxon>
        <taxon>Dalbergieae</taxon>
        <taxon>Pterocarpus clade</taxon>
        <taxon>Stylosanthes</taxon>
    </lineage>
</organism>
<keyword evidence="1" id="KW-0175">Coiled coil</keyword>
<gene>
    <name evidence="3" type="ORF">PIB30_013269</name>
</gene>
<accession>A0ABU6R6W4</accession>
<feature type="coiled-coil region" evidence="1">
    <location>
        <begin position="255"/>
        <end position="345"/>
    </location>
</feature>
<proteinExistence type="predicted"/>
<feature type="compositionally biased region" description="Polar residues" evidence="2">
    <location>
        <begin position="147"/>
        <end position="156"/>
    </location>
</feature>
<dbReference type="EMBL" id="JASCZI010030242">
    <property type="protein sequence ID" value="MED6119637.1"/>
    <property type="molecule type" value="Genomic_DNA"/>
</dbReference>
<comment type="caution">
    <text evidence="3">The sequence shown here is derived from an EMBL/GenBank/DDBJ whole genome shotgun (WGS) entry which is preliminary data.</text>
</comment>
<name>A0ABU6R6W4_9FABA</name>
<evidence type="ECO:0000313" key="4">
    <source>
        <dbReference type="Proteomes" id="UP001341840"/>
    </source>
</evidence>
<keyword evidence="4" id="KW-1185">Reference proteome</keyword>
<evidence type="ECO:0000256" key="2">
    <source>
        <dbReference type="SAM" id="MobiDB-lite"/>
    </source>
</evidence>
<dbReference type="Proteomes" id="UP001341840">
    <property type="component" value="Unassembled WGS sequence"/>
</dbReference>
<reference evidence="3 4" key="1">
    <citation type="journal article" date="2023" name="Plants (Basel)">
        <title>Bridging the Gap: Combining Genomics and Transcriptomics Approaches to Understand Stylosanthes scabra, an Orphan Legume from the Brazilian Caatinga.</title>
        <authorList>
            <person name="Ferreira-Neto J.R.C."/>
            <person name="da Silva M.D."/>
            <person name="Binneck E."/>
            <person name="de Melo N.F."/>
            <person name="da Silva R.H."/>
            <person name="de Melo A.L.T.M."/>
            <person name="Pandolfi V."/>
            <person name="Bustamante F.O."/>
            <person name="Brasileiro-Vidal A.C."/>
            <person name="Benko-Iseppon A.M."/>
        </authorList>
    </citation>
    <scope>NUCLEOTIDE SEQUENCE [LARGE SCALE GENOMIC DNA]</scope>
    <source>
        <tissue evidence="3">Leaves</tissue>
    </source>
</reference>
<evidence type="ECO:0000256" key="1">
    <source>
        <dbReference type="SAM" id="Coils"/>
    </source>
</evidence>
<feature type="region of interest" description="Disordered" evidence="2">
    <location>
        <begin position="140"/>
        <end position="185"/>
    </location>
</feature>
<evidence type="ECO:0000313" key="3">
    <source>
        <dbReference type="EMBL" id="MED6119637.1"/>
    </source>
</evidence>
<protein>
    <submittedName>
        <fullName evidence="3">Uncharacterized protein</fullName>
    </submittedName>
</protein>